<dbReference type="PATRIC" id="fig|883113.3.peg.374"/>
<comment type="caution">
    <text evidence="2">The sequence shown here is derived from an EMBL/GenBank/DDBJ whole genome shotgun (WGS) entry which is preliminary data.</text>
</comment>
<keyword evidence="3" id="KW-1185">Reference proteome</keyword>
<name>H3NHU2_9LACT</name>
<dbReference type="EMBL" id="AGEG01000003">
    <property type="protein sequence ID" value="EHR37741.1"/>
    <property type="molecule type" value="Genomic_DNA"/>
</dbReference>
<accession>H3NHU2</accession>
<evidence type="ECO:0000256" key="1">
    <source>
        <dbReference type="ARBA" id="ARBA00005721"/>
    </source>
</evidence>
<dbReference type="HOGENOM" id="CLU_113198_4_0_9"/>
<dbReference type="PANTHER" id="PTHR34297">
    <property type="entry name" value="HYPOTHETICAL CYTOSOLIC PROTEIN-RELATED"/>
    <property type="match status" value="1"/>
</dbReference>
<organism evidence="2 3">
    <name type="scientific">Facklamia languida CCUG 37842</name>
    <dbReference type="NCBI Taxonomy" id="883113"/>
    <lineage>
        <taxon>Bacteria</taxon>
        <taxon>Bacillati</taxon>
        <taxon>Bacillota</taxon>
        <taxon>Bacilli</taxon>
        <taxon>Lactobacillales</taxon>
        <taxon>Aerococcaceae</taxon>
        <taxon>Facklamia</taxon>
    </lineage>
</organism>
<dbReference type="Proteomes" id="UP000006190">
    <property type="component" value="Unassembled WGS sequence"/>
</dbReference>
<comment type="similarity">
    <text evidence="1">Belongs to the asp23 family.</text>
</comment>
<dbReference type="Pfam" id="PF03780">
    <property type="entry name" value="Asp23"/>
    <property type="match status" value="1"/>
</dbReference>
<dbReference type="PANTHER" id="PTHR34297:SF1">
    <property type="entry name" value="ASP23_GLS24 FAMILY ENVELOPE STRESS RESPONSE PROTEIN"/>
    <property type="match status" value="1"/>
</dbReference>
<reference evidence="2 3" key="1">
    <citation type="submission" date="2012-01" db="EMBL/GenBank/DDBJ databases">
        <title>The Genome Sequence of Facklamia languida CCUG 37842.</title>
        <authorList>
            <consortium name="The Broad Institute Genome Sequencing Platform"/>
            <person name="Earl A."/>
            <person name="Ward D."/>
            <person name="Feldgarden M."/>
            <person name="Gevers D."/>
            <person name="Huys G."/>
            <person name="Young S.K."/>
            <person name="Zeng Q."/>
            <person name="Gargeya S."/>
            <person name="Fitzgerald M."/>
            <person name="Haas B."/>
            <person name="Abouelleil A."/>
            <person name="Alvarado L."/>
            <person name="Arachchi H.M."/>
            <person name="Berlin A."/>
            <person name="Chapman S.B."/>
            <person name="Gearin G."/>
            <person name="Goldberg J."/>
            <person name="Griggs A."/>
            <person name="Gujja S."/>
            <person name="Hansen M."/>
            <person name="Heiman D."/>
            <person name="Howarth C."/>
            <person name="Larimer J."/>
            <person name="Lui A."/>
            <person name="MacDonald P.J.P."/>
            <person name="McCowen C."/>
            <person name="Montmayeur A."/>
            <person name="Murphy C."/>
            <person name="Neiman D."/>
            <person name="Pearson M."/>
            <person name="Priest M."/>
            <person name="Roberts A."/>
            <person name="Saif S."/>
            <person name="Shea T."/>
            <person name="Sisk P."/>
            <person name="Stolte C."/>
            <person name="Sykes S."/>
            <person name="Wortman J."/>
            <person name="Nusbaum C."/>
            <person name="Birren B."/>
        </authorList>
    </citation>
    <scope>NUCLEOTIDE SEQUENCE [LARGE SCALE GENOMIC DNA]</scope>
    <source>
        <strain evidence="2 3">CCUG 37842</strain>
    </source>
</reference>
<protein>
    <recommendedName>
        <fullName evidence="4">Asp23/Gls24 family envelope stress response protein</fullName>
    </recommendedName>
</protein>
<evidence type="ECO:0000313" key="2">
    <source>
        <dbReference type="EMBL" id="EHR37741.1"/>
    </source>
</evidence>
<dbReference type="AlphaFoldDB" id="H3NHU2"/>
<dbReference type="STRING" id="883113.HMPREF9708_00370"/>
<dbReference type="eggNOG" id="COG1302">
    <property type="taxonomic scope" value="Bacteria"/>
</dbReference>
<gene>
    <name evidence="2" type="ORF">HMPREF9708_00370</name>
</gene>
<sequence length="144" mass="15849">MTKNQSVAFDSQTDAVFGEINITTGVLENIAAEAASEIPGVISQALKSEAGKFFRMEGNGVNAKIHQENQQFVIDVSIKIRYGYSVPEVALDVQERIKEQILYMTDIVVGEVNVHVLSIETDHQGDRDPAFLQLPKENAIETGE</sequence>
<evidence type="ECO:0008006" key="4">
    <source>
        <dbReference type="Google" id="ProtNLM"/>
    </source>
</evidence>
<proteinExistence type="inferred from homology"/>
<evidence type="ECO:0000313" key="3">
    <source>
        <dbReference type="Proteomes" id="UP000006190"/>
    </source>
</evidence>
<dbReference type="InterPro" id="IPR005531">
    <property type="entry name" value="Asp23"/>
</dbReference>
<dbReference type="OrthoDB" id="9793465at2"/>
<dbReference type="RefSeq" id="WP_006308316.1">
    <property type="nucleotide sequence ID" value="NZ_JH601133.1"/>
</dbReference>